<feature type="transmembrane region" description="Helical" evidence="5">
    <location>
        <begin position="171"/>
        <end position="192"/>
    </location>
</feature>
<feature type="transmembrane region" description="Helical" evidence="5">
    <location>
        <begin position="348"/>
        <end position="367"/>
    </location>
</feature>
<evidence type="ECO:0000313" key="7">
    <source>
        <dbReference type="Proteomes" id="UP000529637"/>
    </source>
</evidence>
<evidence type="ECO:0000313" key="6">
    <source>
        <dbReference type="EMBL" id="NUZ04789.1"/>
    </source>
</evidence>
<dbReference type="Gene3D" id="1.20.1740.10">
    <property type="entry name" value="Amino acid/polyamine transporter I"/>
    <property type="match status" value="1"/>
</dbReference>
<dbReference type="GO" id="GO:0015179">
    <property type="term" value="F:L-amino acid transmembrane transporter activity"/>
    <property type="evidence" value="ECO:0007669"/>
    <property type="project" value="TreeGrafter"/>
</dbReference>
<feature type="transmembrane region" description="Helical" evidence="5">
    <location>
        <begin position="204"/>
        <end position="226"/>
    </location>
</feature>
<dbReference type="InterPro" id="IPR050598">
    <property type="entry name" value="AminoAcid_Transporter"/>
</dbReference>
<dbReference type="PANTHER" id="PTHR11785:SF512">
    <property type="entry name" value="SOBREMESA, ISOFORM B"/>
    <property type="match status" value="1"/>
</dbReference>
<feature type="transmembrane region" description="Helical" evidence="5">
    <location>
        <begin position="59"/>
        <end position="84"/>
    </location>
</feature>
<dbReference type="GO" id="GO:0016020">
    <property type="term" value="C:membrane"/>
    <property type="evidence" value="ECO:0007669"/>
    <property type="project" value="UniProtKB-SubCell"/>
</dbReference>
<dbReference type="Pfam" id="PF13520">
    <property type="entry name" value="AA_permease_2"/>
    <property type="match status" value="1"/>
</dbReference>
<keyword evidence="4 5" id="KW-0472">Membrane</keyword>
<feature type="transmembrane region" description="Helical" evidence="5">
    <location>
        <begin position="28"/>
        <end position="47"/>
    </location>
</feature>
<proteinExistence type="predicted"/>
<dbReference type="PANTHER" id="PTHR11785">
    <property type="entry name" value="AMINO ACID TRANSPORTER"/>
    <property type="match status" value="1"/>
</dbReference>
<feature type="transmembrane region" description="Helical" evidence="5">
    <location>
        <begin position="438"/>
        <end position="460"/>
    </location>
</feature>
<feature type="transmembrane region" description="Helical" evidence="5">
    <location>
        <begin position="286"/>
        <end position="307"/>
    </location>
</feature>
<reference evidence="6 7" key="1">
    <citation type="submission" date="2020-06" db="EMBL/GenBank/DDBJ databases">
        <title>Schlegella sp. ID0723 isolated from air conditioner.</title>
        <authorList>
            <person name="Kim D.Y."/>
            <person name="Kim D.-U."/>
        </authorList>
    </citation>
    <scope>NUCLEOTIDE SEQUENCE [LARGE SCALE GENOMIC DNA]</scope>
    <source>
        <strain evidence="6 7">ID0723</strain>
    </source>
</reference>
<feature type="transmembrane region" description="Helical" evidence="5">
    <location>
        <begin position="408"/>
        <end position="426"/>
    </location>
</feature>
<accession>A0A7Y6TV72</accession>
<evidence type="ECO:0000256" key="2">
    <source>
        <dbReference type="ARBA" id="ARBA00022692"/>
    </source>
</evidence>
<dbReference type="InterPro" id="IPR002293">
    <property type="entry name" value="AA/rel_permease1"/>
</dbReference>
<evidence type="ECO:0000256" key="5">
    <source>
        <dbReference type="SAM" id="Phobius"/>
    </source>
</evidence>
<feature type="transmembrane region" description="Helical" evidence="5">
    <location>
        <begin position="105"/>
        <end position="129"/>
    </location>
</feature>
<organism evidence="6 7">
    <name type="scientific">Piscinibacter koreensis</name>
    <dbReference type="NCBI Taxonomy" id="2742824"/>
    <lineage>
        <taxon>Bacteria</taxon>
        <taxon>Pseudomonadati</taxon>
        <taxon>Pseudomonadota</taxon>
        <taxon>Betaproteobacteria</taxon>
        <taxon>Burkholderiales</taxon>
        <taxon>Sphaerotilaceae</taxon>
        <taxon>Piscinibacter</taxon>
    </lineage>
</organism>
<sequence>MRDRITDSATAARPLDTLAPPPSASLGLAHAVAIIVGIVIGAGIFKAPSLVAGNVPSTGWLFAVWALGGLFSLAGALCYAELSATYPSRGGDYHFLSRAFGKSTALTYAWARFSVVTTGSLALLGFVFGDYMSQLLPLGPHGSALYAAVAVVVLTAVNLRGIRNGATAQAWLTAVEVGGLVLIVVAGLWLWLGAPAAAPAPVVAPPGSASASSIGLAMVFVLLTYGGWNDAAYISADLRQRRSIMRALVLSVGVITVLYLLVNWAYWHALGLAGMARSEAIATDVLTAAFGPAAGKAVAVMVAVSALTSMNATLIVGARTAGALAQDWPQLRILAAWDDARGVPRNSFLAQAGFALVLIAIGAAYQSGFRAMVEYTAPVFWLFFLLVGLSLFKLRVQEPDQPRPFKVPLYPLTPAVFCLTSAYMLWSSLSYVRSQQLGGINAAWVGVAVLVSGLVLLIVFRRGTRTT</sequence>
<dbReference type="RefSeq" id="WP_176066006.1">
    <property type="nucleotide sequence ID" value="NZ_JABWMJ010000001.1"/>
</dbReference>
<dbReference type="Proteomes" id="UP000529637">
    <property type="component" value="Unassembled WGS sequence"/>
</dbReference>
<feature type="transmembrane region" description="Helical" evidence="5">
    <location>
        <begin position="141"/>
        <end position="159"/>
    </location>
</feature>
<evidence type="ECO:0000256" key="3">
    <source>
        <dbReference type="ARBA" id="ARBA00022989"/>
    </source>
</evidence>
<feature type="transmembrane region" description="Helical" evidence="5">
    <location>
        <begin position="247"/>
        <end position="266"/>
    </location>
</feature>
<evidence type="ECO:0000256" key="1">
    <source>
        <dbReference type="ARBA" id="ARBA00004141"/>
    </source>
</evidence>
<gene>
    <name evidence="6" type="ORF">HQN59_03350</name>
</gene>
<name>A0A7Y6TV72_9BURK</name>
<keyword evidence="2 5" id="KW-0812">Transmembrane</keyword>
<evidence type="ECO:0000256" key="4">
    <source>
        <dbReference type="ARBA" id="ARBA00023136"/>
    </source>
</evidence>
<comment type="caution">
    <text evidence="6">The sequence shown here is derived from an EMBL/GenBank/DDBJ whole genome shotgun (WGS) entry which is preliminary data.</text>
</comment>
<feature type="transmembrane region" description="Helical" evidence="5">
    <location>
        <begin position="379"/>
        <end position="396"/>
    </location>
</feature>
<keyword evidence="7" id="KW-1185">Reference proteome</keyword>
<keyword evidence="3 5" id="KW-1133">Transmembrane helix</keyword>
<dbReference type="PIRSF" id="PIRSF006060">
    <property type="entry name" value="AA_transporter"/>
    <property type="match status" value="1"/>
</dbReference>
<dbReference type="EMBL" id="JABWMJ010000001">
    <property type="protein sequence ID" value="NUZ04789.1"/>
    <property type="molecule type" value="Genomic_DNA"/>
</dbReference>
<dbReference type="AlphaFoldDB" id="A0A7Y6TV72"/>
<comment type="subcellular location">
    <subcellularLocation>
        <location evidence="1">Membrane</location>
        <topology evidence="1">Multi-pass membrane protein</topology>
    </subcellularLocation>
</comment>
<protein>
    <submittedName>
        <fullName evidence="6">Amino acid permease</fullName>
    </submittedName>
</protein>